<protein>
    <recommendedName>
        <fullName evidence="6">RNA-directed RNA polymerase</fullName>
        <ecNumber evidence="6">2.7.7.48</ecNumber>
    </recommendedName>
</protein>
<dbReference type="GO" id="GO:0006351">
    <property type="term" value="P:DNA-templated transcription"/>
    <property type="evidence" value="ECO:0007669"/>
    <property type="project" value="InterPro"/>
</dbReference>
<organism evidence="8">
    <name type="scientific">Riboviria sp</name>
    <dbReference type="NCBI Taxonomy" id="2585031"/>
    <lineage>
        <taxon>Viruses</taxon>
        <taxon>Riboviria</taxon>
    </lineage>
</organism>
<dbReference type="PRINTS" id="PR00914">
    <property type="entry name" value="LVIRUSRNAPOL"/>
</dbReference>
<evidence type="ECO:0000256" key="6">
    <source>
        <dbReference type="RuleBase" id="RU364050"/>
    </source>
</evidence>
<evidence type="ECO:0000256" key="4">
    <source>
        <dbReference type="ARBA" id="ARBA00022953"/>
    </source>
</evidence>
<keyword evidence="4 6" id="KW-0693">Viral RNA replication</keyword>
<name>A0A514D7Z5_9VIRU</name>
<evidence type="ECO:0000256" key="5">
    <source>
        <dbReference type="ARBA" id="ARBA00048744"/>
    </source>
</evidence>
<dbReference type="GO" id="GO:0039694">
    <property type="term" value="P:viral RNA genome replication"/>
    <property type="evidence" value="ECO:0007669"/>
    <property type="project" value="InterPro"/>
</dbReference>
<dbReference type="EC" id="2.7.7.48" evidence="6"/>
<evidence type="ECO:0000313" key="8">
    <source>
        <dbReference type="EMBL" id="QDH89722.1"/>
    </source>
</evidence>
<accession>A0A514D7Z5</accession>
<dbReference type="PROSITE" id="PS50507">
    <property type="entry name" value="RDRP_SSRNA_POS"/>
    <property type="match status" value="1"/>
</dbReference>
<proteinExistence type="predicted"/>
<evidence type="ECO:0000256" key="3">
    <source>
        <dbReference type="ARBA" id="ARBA00022741"/>
    </source>
</evidence>
<keyword evidence="3 6" id="KW-0547">Nucleotide-binding</keyword>
<evidence type="ECO:0000259" key="7">
    <source>
        <dbReference type="PROSITE" id="PS50507"/>
    </source>
</evidence>
<dbReference type="InterPro" id="IPR007094">
    <property type="entry name" value="RNA-dir_pol_PSvirus"/>
</dbReference>
<keyword evidence="2 6" id="KW-0548">Nucleotidyltransferase</keyword>
<reference evidence="8" key="1">
    <citation type="submission" date="2019-05" db="EMBL/GenBank/DDBJ databases">
        <title>Metatranscriptomic reconstruction reveals RNA viruses with the potential to shape carbon cycling in soil.</title>
        <authorList>
            <person name="Starr E.P."/>
            <person name="Nuccio E."/>
            <person name="Pett-Ridge J."/>
            <person name="Banfield J.F."/>
            <person name="Firestone M.K."/>
        </authorList>
    </citation>
    <scope>NUCLEOTIDE SEQUENCE</scope>
    <source>
        <strain evidence="8">H1_Bulk_29_scaffold_397</strain>
    </source>
</reference>
<dbReference type="GO" id="GO:0003968">
    <property type="term" value="F:RNA-directed RNA polymerase activity"/>
    <property type="evidence" value="ECO:0007669"/>
    <property type="project" value="UniProtKB-KW"/>
</dbReference>
<dbReference type="SUPFAM" id="SSF56672">
    <property type="entry name" value="DNA/RNA polymerases"/>
    <property type="match status" value="1"/>
</dbReference>
<keyword evidence="1 6" id="KW-0808">Transferase</keyword>
<evidence type="ECO:0000256" key="2">
    <source>
        <dbReference type="ARBA" id="ARBA00022695"/>
    </source>
</evidence>
<dbReference type="EMBL" id="MN034988">
    <property type="protein sequence ID" value="QDH89722.1"/>
    <property type="molecule type" value="Genomic_DNA"/>
</dbReference>
<dbReference type="InterPro" id="IPR043502">
    <property type="entry name" value="DNA/RNA_pol_sf"/>
</dbReference>
<dbReference type="Pfam" id="PF02123">
    <property type="entry name" value="RdRP_4"/>
    <property type="match status" value="2"/>
</dbReference>
<evidence type="ECO:0000256" key="1">
    <source>
        <dbReference type="ARBA" id="ARBA00022679"/>
    </source>
</evidence>
<dbReference type="GO" id="GO:0003723">
    <property type="term" value="F:RNA binding"/>
    <property type="evidence" value="ECO:0007669"/>
    <property type="project" value="InterPro"/>
</dbReference>
<feature type="domain" description="RdRp catalytic" evidence="7">
    <location>
        <begin position="103"/>
        <end position="227"/>
    </location>
</feature>
<dbReference type="InterPro" id="IPR001795">
    <property type="entry name" value="RNA-dir_pol_luteovirus"/>
</dbReference>
<keyword evidence="6 8" id="KW-0696">RNA-directed RNA polymerase</keyword>
<dbReference type="GO" id="GO:0000166">
    <property type="term" value="F:nucleotide binding"/>
    <property type="evidence" value="ECO:0007669"/>
    <property type="project" value="UniProtKB-KW"/>
</dbReference>
<gene>
    <name evidence="8" type="ORF">H1Bulk29397_000002</name>
</gene>
<comment type="catalytic activity">
    <reaction evidence="5 6">
        <text>RNA(n) + a ribonucleoside 5'-triphosphate = RNA(n+1) + diphosphate</text>
        <dbReference type="Rhea" id="RHEA:21248"/>
        <dbReference type="Rhea" id="RHEA-COMP:14527"/>
        <dbReference type="Rhea" id="RHEA-COMP:17342"/>
        <dbReference type="ChEBI" id="CHEBI:33019"/>
        <dbReference type="ChEBI" id="CHEBI:61557"/>
        <dbReference type="ChEBI" id="CHEBI:140395"/>
        <dbReference type="EC" id="2.7.7.48"/>
    </reaction>
</comment>
<sequence>MCILLRDSEIISELSAFELVMQGYCDPIRCFVKNEPHANRKIESGKLRIISGVSVVDQLIERVLYSRQSNLNIRKWEEVPFKPGMGLHDAGLVSLYEQMMSLPSRAESDISAWDQSVPGWLLQAWSEYLITLAEADNSCYSRIVRARNVCHRRSIYQTSDEWWEQLHDMGQLSGSYATSSGNSVMRNLLCQIVAEDAGHIKDDQYALIFTMGDDAVEEIIPGAKELYEKYGFNVKDYHVKADGFSFCSTHWNYGNPYGIPETIWKTLFRLLSKNPASPEYEQWRAQFEDVIRNHPQRGVIMNRLVEYEGRLASHKNII</sequence>